<proteinExistence type="predicted"/>
<keyword evidence="2" id="KW-1185">Reference proteome</keyword>
<accession>A0A437JBU8</accession>
<dbReference type="Proteomes" id="UP000282977">
    <property type="component" value="Unassembled WGS sequence"/>
</dbReference>
<protein>
    <submittedName>
        <fullName evidence="1">Uncharacterized protein</fullName>
    </submittedName>
</protein>
<sequence>MSRAINLSAAPAAVTTLCAKHAIRISSIEPLESGGTRVVLLSMDGADSLRKRMKDQVLTGPVTRSGLYMARRPLPFDRH</sequence>
<comment type="caution">
    <text evidence="1">The sequence shown here is derived from an EMBL/GenBank/DDBJ whole genome shotgun (WGS) entry which is preliminary data.</text>
</comment>
<name>A0A437JBU8_9SPHN</name>
<organism evidence="1 2">
    <name type="scientific">Sphingobium algorifonticola</name>
    <dbReference type="NCBI Taxonomy" id="2008318"/>
    <lineage>
        <taxon>Bacteria</taxon>
        <taxon>Pseudomonadati</taxon>
        <taxon>Pseudomonadota</taxon>
        <taxon>Alphaproteobacteria</taxon>
        <taxon>Sphingomonadales</taxon>
        <taxon>Sphingomonadaceae</taxon>
        <taxon>Sphingobium</taxon>
    </lineage>
</organism>
<reference evidence="1 2" key="1">
    <citation type="submission" date="2019-01" db="EMBL/GenBank/DDBJ databases">
        <authorList>
            <person name="Chen W.-M."/>
        </authorList>
    </citation>
    <scope>NUCLEOTIDE SEQUENCE [LARGE SCALE GENOMIC DNA]</scope>
    <source>
        <strain evidence="1 2">TLA-22</strain>
    </source>
</reference>
<gene>
    <name evidence="1" type="ORF">ENE74_01830</name>
</gene>
<dbReference type="EMBL" id="RZUL01000001">
    <property type="protein sequence ID" value="RVT43396.1"/>
    <property type="molecule type" value="Genomic_DNA"/>
</dbReference>
<dbReference type="RefSeq" id="WP_127688932.1">
    <property type="nucleotide sequence ID" value="NZ_RZUL01000001.1"/>
</dbReference>
<evidence type="ECO:0000313" key="1">
    <source>
        <dbReference type="EMBL" id="RVT43396.1"/>
    </source>
</evidence>
<evidence type="ECO:0000313" key="2">
    <source>
        <dbReference type="Proteomes" id="UP000282977"/>
    </source>
</evidence>
<dbReference type="AlphaFoldDB" id="A0A437JBU8"/>
<dbReference type="OrthoDB" id="7508443at2"/>